<protein>
    <submittedName>
        <fullName evidence="1">Potassium channel voltage-dependent EAG/ELK/ERG protein</fullName>
    </submittedName>
</protein>
<keyword evidence="1" id="KW-0407">Ion channel</keyword>
<keyword evidence="2" id="KW-1185">Reference proteome</keyword>
<sequence length="851" mass="96165">MCSAEREISIDGSHYSVSSGILPSLGAKSCRVVKLRRFIISPYDKRYRAWETFLIVLVAYTAWVSPFEIGFLDRPTGALAICDNLVNGFFIIDIIVTFFVAYLDRSTFLLVDSRKDIAWKYARSWLFLDFVSSVPSELARIILPHQLRSYGFLNMLRLWRLRRVSALFARLEKDVNFNYFYVRVTKLTCVTLFVVHFAGCFFYLIGTKYPDPNQNMVALAVPNYHEQSLWVRYVTTIYWSITTLTTVGYGDLHAVNQRERIFVICFMIFNLGLTAYLIGNMTSLVVQMTGRTSKFRDTIQAASDFAHRNQLPDYLQDQMLAHLCLKFRTDSEGLQQQETLDALPKAIRSSITHHLFYSTVQKVYLFHGVSSDLLFQLVSEMKAEYFPPREDVILQNEAPTDFYIVVTGSVDLIDYKNGSSQIVREAETGDLVGEIGVLCYRPQLFTVRTKRLSQLLRINRTTFLNIVQANICDGTIIMNNLLQHLKEQKNPVMEAVFREIEKILARGRLDLPLTLCFAAIRGDDLLLHQLLRRGLDPNESDNNGRTPLHIAASKGSMECVLLLLDYGADPNCKDSDGCVPIWDAILSKHEEVVKILADNGADILSGNMGHYACMAAQQNSLEILEAIVRYGGDVNIPKIDGTTALHLAVCEGNLQVVKFLVDHGAGIDKPDNHGWSPRELADQQSHEEIKALFKEKSQCADKSTSMTNSVSPRWRFSPQPSVNILSQESQMSPLEKGPVGKVHQRRKASFHNSLFGIMSAVHAVDSHSHQQHHNTPLRVTISCPERGDIFSKLVLLPGTLEELFYIGSQKFGFSPAKVLTKDGAEIEDINLIRDGDHLNLVTDSWKGHDYN</sequence>
<organism evidence="1 2">
    <name type="scientific">Dioscorea alata</name>
    <name type="common">Purple yam</name>
    <dbReference type="NCBI Taxonomy" id="55571"/>
    <lineage>
        <taxon>Eukaryota</taxon>
        <taxon>Viridiplantae</taxon>
        <taxon>Streptophyta</taxon>
        <taxon>Embryophyta</taxon>
        <taxon>Tracheophyta</taxon>
        <taxon>Spermatophyta</taxon>
        <taxon>Magnoliopsida</taxon>
        <taxon>Liliopsida</taxon>
        <taxon>Dioscoreales</taxon>
        <taxon>Dioscoreaceae</taxon>
        <taxon>Dioscorea</taxon>
    </lineage>
</organism>
<dbReference type="Proteomes" id="UP000827976">
    <property type="component" value="Chromosome 17"/>
</dbReference>
<comment type="caution">
    <text evidence="1">The sequence shown here is derived from an EMBL/GenBank/DDBJ whole genome shotgun (WGS) entry which is preliminary data.</text>
</comment>
<name>A0ACB7UA84_DIOAL</name>
<accession>A0ACB7UA84</accession>
<evidence type="ECO:0000313" key="2">
    <source>
        <dbReference type="Proteomes" id="UP000827976"/>
    </source>
</evidence>
<keyword evidence="1" id="KW-0406">Ion transport</keyword>
<reference evidence="2" key="1">
    <citation type="journal article" date="2022" name="Nat. Commun.">
        <title>Chromosome evolution and the genetic basis of agronomically important traits in greater yam.</title>
        <authorList>
            <person name="Bredeson J.V."/>
            <person name="Lyons J.B."/>
            <person name="Oniyinde I.O."/>
            <person name="Okereke N.R."/>
            <person name="Kolade O."/>
            <person name="Nnabue I."/>
            <person name="Nwadili C.O."/>
            <person name="Hribova E."/>
            <person name="Parker M."/>
            <person name="Nwogha J."/>
            <person name="Shu S."/>
            <person name="Carlson J."/>
            <person name="Kariba R."/>
            <person name="Muthemba S."/>
            <person name="Knop K."/>
            <person name="Barton G.J."/>
            <person name="Sherwood A.V."/>
            <person name="Lopez-Montes A."/>
            <person name="Asiedu R."/>
            <person name="Jamnadass R."/>
            <person name="Muchugi A."/>
            <person name="Goodstein D."/>
            <person name="Egesi C.N."/>
            <person name="Featherston J."/>
            <person name="Asfaw A."/>
            <person name="Simpson G.G."/>
            <person name="Dolezel J."/>
            <person name="Hendre P.S."/>
            <person name="Van Deynze A."/>
            <person name="Kumar P.L."/>
            <person name="Obidiegwu J.E."/>
            <person name="Bhattacharjee R."/>
            <person name="Rokhsar D.S."/>
        </authorList>
    </citation>
    <scope>NUCLEOTIDE SEQUENCE [LARGE SCALE GENOMIC DNA]</scope>
    <source>
        <strain evidence="2">cv. TDa95/00328</strain>
    </source>
</reference>
<keyword evidence="1" id="KW-0813">Transport</keyword>
<dbReference type="EMBL" id="CM037027">
    <property type="protein sequence ID" value="KAH7657219.1"/>
    <property type="molecule type" value="Genomic_DNA"/>
</dbReference>
<evidence type="ECO:0000313" key="1">
    <source>
        <dbReference type="EMBL" id="KAH7657219.1"/>
    </source>
</evidence>
<proteinExistence type="predicted"/>
<gene>
    <name evidence="1" type="ORF">IHE45_17G006800</name>
</gene>